<name>A0A1I5S4Q0_9BACT</name>
<dbReference type="PANTHER" id="PTHR34610">
    <property type="entry name" value="SSL7007 PROTEIN"/>
    <property type="match status" value="1"/>
</dbReference>
<dbReference type="InterPro" id="IPR029060">
    <property type="entry name" value="PIN-like_dom_sf"/>
</dbReference>
<evidence type="ECO:0000259" key="1">
    <source>
        <dbReference type="SMART" id="SM00670"/>
    </source>
</evidence>
<proteinExistence type="predicted"/>
<dbReference type="PANTHER" id="PTHR34610:SF3">
    <property type="entry name" value="SSL7007 PROTEIN"/>
    <property type="match status" value="1"/>
</dbReference>
<dbReference type="OrthoDB" id="597986at2"/>
<protein>
    <submittedName>
        <fullName evidence="2">Putative toxin-antitoxin system toxin component, PIN family</fullName>
    </submittedName>
</protein>
<evidence type="ECO:0000313" key="2">
    <source>
        <dbReference type="EMBL" id="SFP65634.1"/>
    </source>
</evidence>
<dbReference type="RefSeq" id="WP_090654284.1">
    <property type="nucleotide sequence ID" value="NZ_FOXQ01000001.1"/>
</dbReference>
<dbReference type="Gene3D" id="3.40.50.1010">
    <property type="entry name" value="5'-nuclease"/>
    <property type="match status" value="1"/>
</dbReference>
<dbReference type="NCBIfam" id="TIGR00305">
    <property type="entry name" value="putative toxin-antitoxin system toxin component, PIN family"/>
    <property type="match status" value="1"/>
</dbReference>
<accession>A0A1I5S4Q0</accession>
<dbReference type="EMBL" id="FOXQ01000001">
    <property type="protein sequence ID" value="SFP65634.1"/>
    <property type="molecule type" value="Genomic_DNA"/>
</dbReference>
<dbReference type="SUPFAM" id="SSF88723">
    <property type="entry name" value="PIN domain-like"/>
    <property type="match status" value="1"/>
</dbReference>
<sequence>MKNDLFVIDTNTLISAFLFRYSNPRKAFEWVVKTGTVCSSLETYNEFSEVLLRPKFDKYISLEERLLALKDFKQLALFSEIPETITACRDTKDNKFLELAVATNAACIITGDKDLLELHPFRGIPILSAADFLNIVRKTI</sequence>
<dbReference type="STRING" id="1465490.SAMN05444277_101579"/>
<feature type="domain" description="PIN" evidence="1">
    <location>
        <begin position="4"/>
        <end position="117"/>
    </location>
</feature>
<dbReference type="Proteomes" id="UP000199031">
    <property type="component" value="Unassembled WGS sequence"/>
</dbReference>
<dbReference type="InterPro" id="IPR002716">
    <property type="entry name" value="PIN_dom"/>
</dbReference>
<organism evidence="2 3">
    <name type="scientific">Parafilimonas terrae</name>
    <dbReference type="NCBI Taxonomy" id="1465490"/>
    <lineage>
        <taxon>Bacteria</taxon>
        <taxon>Pseudomonadati</taxon>
        <taxon>Bacteroidota</taxon>
        <taxon>Chitinophagia</taxon>
        <taxon>Chitinophagales</taxon>
        <taxon>Chitinophagaceae</taxon>
        <taxon>Parafilimonas</taxon>
    </lineage>
</organism>
<gene>
    <name evidence="2" type="ORF">SAMN05444277_101579</name>
</gene>
<dbReference type="Pfam" id="PF13470">
    <property type="entry name" value="PIN_3"/>
    <property type="match status" value="1"/>
</dbReference>
<reference evidence="2 3" key="1">
    <citation type="submission" date="2016-10" db="EMBL/GenBank/DDBJ databases">
        <authorList>
            <person name="de Groot N.N."/>
        </authorList>
    </citation>
    <scope>NUCLEOTIDE SEQUENCE [LARGE SCALE GENOMIC DNA]</scope>
    <source>
        <strain evidence="2 3">DSM 28286</strain>
    </source>
</reference>
<dbReference type="AlphaFoldDB" id="A0A1I5S4Q0"/>
<evidence type="ECO:0000313" key="3">
    <source>
        <dbReference type="Proteomes" id="UP000199031"/>
    </source>
</evidence>
<dbReference type="SMART" id="SM00670">
    <property type="entry name" value="PINc"/>
    <property type="match status" value="1"/>
</dbReference>
<keyword evidence="3" id="KW-1185">Reference proteome</keyword>
<dbReference type="InterPro" id="IPR002850">
    <property type="entry name" value="PIN_toxin-like"/>
</dbReference>